<organism evidence="5 6">
    <name type="scientific">Bacillus pumilus</name>
    <name type="common">Bacillus mesentericus</name>
    <dbReference type="NCBI Taxonomy" id="1408"/>
    <lineage>
        <taxon>Bacteria</taxon>
        <taxon>Bacillati</taxon>
        <taxon>Bacillota</taxon>
        <taxon>Bacilli</taxon>
        <taxon>Bacillales</taxon>
        <taxon>Bacillaceae</taxon>
        <taxon>Bacillus</taxon>
    </lineage>
</organism>
<evidence type="ECO:0000313" key="6">
    <source>
        <dbReference type="Proteomes" id="UP001182042"/>
    </source>
</evidence>
<dbReference type="InterPro" id="IPR037171">
    <property type="entry name" value="NagB/RpiA_transferase-like"/>
</dbReference>
<keyword evidence="3" id="KW-0804">Transcription</keyword>
<dbReference type="RefSeq" id="WP_095285250.1">
    <property type="nucleotide sequence ID" value="NZ_CP046127.1"/>
</dbReference>
<dbReference type="InterPro" id="IPR014036">
    <property type="entry name" value="DeoR-like_C"/>
</dbReference>
<dbReference type="Proteomes" id="UP001182042">
    <property type="component" value="Unassembled WGS sequence"/>
</dbReference>
<comment type="caution">
    <text evidence="5">The sequence shown here is derived from an EMBL/GenBank/DDBJ whole genome shotgun (WGS) entry which is preliminary data.</text>
</comment>
<name>A0AAE3WHP2_BACPU</name>
<dbReference type="InterPro" id="IPR050313">
    <property type="entry name" value="Carb_Metab_HTH_regulators"/>
</dbReference>
<dbReference type="GO" id="GO:0003700">
    <property type="term" value="F:DNA-binding transcription factor activity"/>
    <property type="evidence" value="ECO:0007669"/>
    <property type="project" value="InterPro"/>
</dbReference>
<protein>
    <submittedName>
        <fullName evidence="5">DeoR/GlpR transcriptional regulator</fullName>
    </submittedName>
</protein>
<feature type="domain" description="HTH deoR-type" evidence="4">
    <location>
        <begin position="3"/>
        <end position="58"/>
    </location>
</feature>
<dbReference type="InterPro" id="IPR036388">
    <property type="entry name" value="WH-like_DNA-bd_sf"/>
</dbReference>
<dbReference type="Pfam" id="PF08220">
    <property type="entry name" value="HTH_DeoR"/>
    <property type="match status" value="1"/>
</dbReference>
<accession>A0AAE3WHP2</accession>
<keyword evidence="2" id="KW-0238">DNA-binding</keyword>
<evidence type="ECO:0000256" key="1">
    <source>
        <dbReference type="ARBA" id="ARBA00023015"/>
    </source>
</evidence>
<dbReference type="PRINTS" id="PR00037">
    <property type="entry name" value="HTHLACR"/>
</dbReference>
<gene>
    <name evidence="5" type="ORF">FO508_04945</name>
</gene>
<dbReference type="InterPro" id="IPR036390">
    <property type="entry name" value="WH_DNA-bd_sf"/>
</dbReference>
<dbReference type="EMBL" id="VKQA01000001">
    <property type="protein sequence ID" value="MDR4249694.1"/>
    <property type="molecule type" value="Genomic_DNA"/>
</dbReference>
<dbReference type="PANTHER" id="PTHR30363">
    <property type="entry name" value="HTH-TYPE TRANSCRIPTIONAL REGULATOR SRLR-RELATED"/>
    <property type="match status" value="1"/>
</dbReference>
<dbReference type="SUPFAM" id="SSF100950">
    <property type="entry name" value="NagB/RpiA/CoA transferase-like"/>
    <property type="match status" value="1"/>
</dbReference>
<dbReference type="PROSITE" id="PS51000">
    <property type="entry name" value="HTH_DEOR_2"/>
    <property type="match status" value="1"/>
</dbReference>
<dbReference type="SMART" id="SM01134">
    <property type="entry name" value="DeoRC"/>
    <property type="match status" value="1"/>
</dbReference>
<sequence>MIKTKRIQQIKEYVFDRESASLDELVAHFGVSKNTIRRDVQALVESGVLKKVYGGVAVNHSTLVVYQERKTRQLSKKQLIGQTAAAFVENGDMIFVDSGTTTLEMLPYLTEKQVTVVTNNVDFITQAMPYENLTIFSTGGMLERKTNSFVGYQSVERLKAYNVNKAFIASTGLSIDHGVTNSSPLETDIKKTVVEKSAKTFLLVDDSKFDHYALTTFCDLHDLDVVVTNKQPNEDYLQYGKDHDVRFATPSSNEKT</sequence>
<evidence type="ECO:0000256" key="3">
    <source>
        <dbReference type="ARBA" id="ARBA00023163"/>
    </source>
</evidence>
<keyword evidence="1" id="KW-0805">Transcription regulation</keyword>
<dbReference type="PANTHER" id="PTHR30363:SF60">
    <property type="entry name" value="HTH-TYPE TRANSCRIPTIONAL REGULATOR IOLR"/>
    <property type="match status" value="1"/>
</dbReference>
<dbReference type="GO" id="GO:0003677">
    <property type="term" value="F:DNA binding"/>
    <property type="evidence" value="ECO:0007669"/>
    <property type="project" value="UniProtKB-KW"/>
</dbReference>
<dbReference type="AlphaFoldDB" id="A0AAE3WHP2"/>
<dbReference type="InterPro" id="IPR018356">
    <property type="entry name" value="Tscrpt_reg_HTH_DeoR_CS"/>
</dbReference>
<evidence type="ECO:0000256" key="2">
    <source>
        <dbReference type="ARBA" id="ARBA00023125"/>
    </source>
</evidence>
<dbReference type="SUPFAM" id="SSF46785">
    <property type="entry name" value="Winged helix' DNA-binding domain"/>
    <property type="match status" value="1"/>
</dbReference>
<dbReference type="SMART" id="SM00420">
    <property type="entry name" value="HTH_DEOR"/>
    <property type="match status" value="1"/>
</dbReference>
<dbReference type="InterPro" id="IPR001034">
    <property type="entry name" value="DeoR_HTH"/>
</dbReference>
<reference evidence="5" key="1">
    <citation type="submission" date="2019-07" db="EMBL/GenBank/DDBJ databases">
        <title>Phylogenomic Reclassification of ATCC Bacillus Strains and Various Taxa within the Genus Bacillus.</title>
        <authorList>
            <person name="Riojas M.A."/>
            <person name="Frank A.M."/>
            <person name="Fenn S.L."/>
            <person name="King S."/>
            <person name="Brower S."/>
            <person name="Hazbon M.H."/>
        </authorList>
    </citation>
    <scope>NUCLEOTIDE SEQUENCE</scope>
    <source>
        <strain evidence="5">ATCC 27142</strain>
    </source>
</reference>
<dbReference type="Pfam" id="PF00455">
    <property type="entry name" value="DeoRC"/>
    <property type="match status" value="1"/>
</dbReference>
<evidence type="ECO:0000313" key="5">
    <source>
        <dbReference type="EMBL" id="MDR4249694.1"/>
    </source>
</evidence>
<dbReference type="PROSITE" id="PS00894">
    <property type="entry name" value="HTH_DEOR_1"/>
    <property type="match status" value="1"/>
</dbReference>
<dbReference type="Gene3D" id="1.10.10.10">
    <property type="entry name" value="Winged helix-like DNA-binding domain superfamily/Winged helix DNA-binding domain"/>
    <property type="match status" value="1"/>
</dbReference>
<evidence type="ECO:0000259" key="4">
    <source>
        <dbReference type="PROSITE" id="PS51000"/>
    </source>
</evidence>
<proteinExistence type="predicted"/>